<dbReference type="GO" id="GO:0019005">
    <property type="term" value="C:SCF ubiquitin ligase complex"/>
    <property type="evidence" value="ECO:0007669"/>
    <property type="project" value="TreeGrafter"/>
</dbReference>
<dbReference type="InterPro" id="IPR001810">
    <property type="entry name" value="F-box_dom"/>
</dbReference>
<protein>
    <submittedName>
        <fullName evidence="4">F-box domain-containing protein</fullName>
    </submittedName>
</protein>
<dbReference type="SMART" id="SM00367">
    <property type="entry name" value="LRR_CC"/>
    <property type="match status" value="6"/>
</dbReference>
<evidence type="ECO:0000313" key="4">
    <source>
        <dbReference type="WBParaSite" id="sdigi.contig1.g103.t1"/>
    </source>
</evidence>
<dbReference type="PANTHER" id="PTHR13318">
    <property type="entry name" value="PARTNER OF PAIRED, ISOFORM B-RELATED"/>
    <property type="match status" value="1"/>
</dbReference>
<keyword evidence="1" id="KW-0833">Ubl conjugation pathway</keyword>
<dbReference type="InterPro" id="IPR006553">
    <property type="entry name" value="Leu-rich_rpt_Cys-con_subtyp"/>
</dbReference>
<reference evidence="4" key="1">
    <citation type="submission" date="2022-11" db="UniProtKB">
        <authorList>
            <consortium name="WormBaseParasite"/>
        </authorList>
    </citation>
    <scope>IDENTIFICATION</scope>
</reference>
<evidence type="ECO:0000259" key="2">
    <source>
        <dbReference type="PROSITE" id="PS50181"/>
    </source>
</evidence>
<dbReference type="Pfam" id="PF12937">
    <property type="entry name" value="F-box-like"/>
    <property type="match status" value="1"/>
</dbReference>
<dbReference type="Gene3D" id="3.80.10.10">
    <property type="entry name" value="Ribonuclease Inhibitor"/>
    <property type="match status" value="2"/>
</dbReference>
<name>A0A915PH06_9BILA</name>
<sequence>MWKKPIDGKSGSDKDIDDVDCSLINNNFYSIYYPISEDFLSQKRRWKFLEWFPRCYHPCTINSLYSRLLSIPPISNSLLPEDDSPSLKSNTSRDSLDNATGCAILLEDLPEHVHIEILKYVHPNERFKSISLVSRYWYNLVNRGIFWHEIRIHLLTSQYSMDSLRTFLYKASLYLSKFKARTHIKKICITATSTKPFDDRILMDLFPPVMQHVTVLDIGFYAFLSVILVEFFLKCFPNLEELNVEGTKAVENVAYSAFLRKGFPKLKKIFISYCAPFSLEDYRQFCGVKRPIEVLSVDGNAFLGNCAATYLATSSFVSTLTRLYLDGEGLDDFGFRTLTACKNLNLLSISFCENLTDVSLSCLKDLTNLEHLHLRKGREFTSEGLLELFKHSNENTGFFGRLRFLNLGECPAVDDDVIDKITESCPKLQSLNLAWDWAITDAGFTAIVERLNELRFLDVMGMNSITSSSLLYVPDLYLSKLRFLCIVQCPQFDEVSLEMLQLRKKDLIIANYHCYYNTVTISGNDVSFGERCDSRYTYAITDLLQPHQGFCCMSTLR</sequence>
<dbReference type="WBParaSite" id="sdigi.contig1.g103.t1">
    <property type="protein sequence ID" value="sdigi.contig1.g103.t1"/>
    <property type="gene ID" value="sdigi.contig1.g103"/>
</dbReference>
<dbReference type="SMART" id="SM00256">
    <property type="entry name" value="FBOX"/>
    <property type="match status" value="1"/>
</dbReference>
<dbReference type="SUPFAM" id="SSF52047">
    <property type="entry name" value="RNI-like"/>
    <property type="match status" value="1"/>
</dbReference>
<proteinExistence type="predicted"/>
<keyword evidence="3" id="KW-1185">Reference proteome</keyword>
<accession>A0A915PH06</accession>
<evidence type="ECO:0000256" key="1">
    <source>
        <dbReference type="ARBA" id="ARBA00022786"/>
    </source>
</evidence>
<dbReference type="AlphaFoldDB" id="A0A915PH06"/>
<feature type="domain" description="F-box" evidence="2">
    <location>
        <begin position="103"/>
        <end position="150"/>
    </location>
</feature>
<dbReference type="InterPro" id="IPR036047">
    <property type="entry name" value="F-box-like_dom_sf"/>
</dbReference>
<dbReference type="GO" id="GO:0031146">
    <property type="term" value="P:SCF-dependent proteasomal ubiquitin-dependent protein catabolic process"/>
    <property type="evidence" value="ECO:0007669"/>
    <property type="project" value="TreeGrafter"/>
</dbReference>
<dbReference type="SUPFAM" id="SSF81383">
    <property type="entry name" value="F-box domain"/>
    <property type="match status" value="1"/>
</dbReference>
<organism evidence="3 4">
    <name type="scientific">Setaria digitata</name>
    <dbReference type="NCBI Taxonomy" id="48799"/>
    <lineage>
        <taxon>Eukaryota</taxon>
        <taxon>Metazoa</taxon>
        <taxon>Ecdysozoa</taxon>
        <taxon>Nematoda</taxon>
        <taxon>Chromadorea</taxon>
        <taxon>Rhabditida</taxon>
        <taxon>Spirurina</taxon>
        <taxon>Spiruromorpha</taxon>
        <taxon>Filarioidea</taxon>
        <taxon>Setariidae</taxon>
        <taxon>Setaria</taxon>
    </lineage>
</organism>
<evidence type="ECO:0000313" key="3">
    <source>
        <dbReference type="Proteomes" id="UP000887581"/>
    </source>
</evidence>
<dbReference type="PROSITE" id="PS50181">
    <property type="entry name" value="FBOX"/>
    <property type="match status" value="1"/>
</dbReference>
<dbReference type="Proteomes" id="UP000887581">
    <property type="component" value="Unplaced"/>
</dbReference>
<dbReference type="InterPro" id="IPR032675">
    <property type="entry name" value="LRR_dom_sf"/>
</dbReference>
<dbReference type="InterPro" id="IPR057207">
    <property type="entry name" value="FBXL15_LRR"/>
</dbReference>
<dbReference type="Pfam" id="PF25372">
    <property type="entry name" value="DUF7885"/>
    <property type="match status" value="1"/>
</dbReference>